<evidence type="ECO:0000313" key="3">
    <source>
        <dbReference type="Proteomes" id="UP001590951"/>
    </source>
</evidence>
<proteinExistence type="predicted"/>
<comment type="caution">
    <text evidence="2">The sequence shown here is derived from an EMBL/GenBank/DDBJ whole genome shotgun (WGS) entry which is preliminary data.</text>
</comment>
<organism evidence="2 3">
    <name type="scientific">Lepraria finkii</name>
    <dbReference type="NCBI Taxonomy" id="1340010"/>
    <lineage>
        <taxon>Eukaryota</taxon>
        <taxon>Fungi</taxon>
        <taxon>Dikarya</taxon>
        <taxon>Ascomycota</taxon>
        <taxon>Pezizomycotina</taxon>
        <taxon>Lecanoromycetes</taxon>
        <taxon>OSLEUM clade</taxon>
        <taxon>Lecanoromycetidae</taxon>
        <taxon>Lecanorales</taxon>
        <taxon>Lecanorineae</taxon>
        <taxon>Stereocaulaceae</taxon>
        <taxon>Lepraria</taxon>
    </lineage>
</organism>
<protein>
    <submittedName>
        <fullName evidence="2">Uncharacterized protein</fullName>
    </submittedName>
</protein>
<name>A0ABR4BA18_9LECA</name>
<reference evidence="2 3" key="1">
    <citation type="submission" date="2024-09" db="EMBL/GenBank/DDBJ databases">
        <title>Rethinking Asexuality: The Enigmatic Case of Functional Sexual Genes in Lepraria (Stereocaulaceae).</title>
        <authorList>
            <person name="Doellman M."/>
            <person name="Sun Y."/>
            <person name="Barcenas-Pena A."/>
            <person name="Lumbsch H.T."/>
            <person name="Grewe F."/>
        </authorList>
    </citation>
    <scope>NUCLEOTIDE SEQUENCE [LARGE SCALE GENOMIC DNA]</scope>
    <source>
        <strain evidence="2 3">Grewe 0041</strain>
    </source>
</reference>
<keyword evidence="1" id="KW-1133">Transmembrane helix</keyword>
<feature type="transmembrane region" description="Helical" evidence="1">
    <location>
        <begin position="7"/>
        <end position="28"/>
    </location>
</feature>
<gene>
    <name evidence="2" type="ORF">ABVK25_004968</name>
</gene>
<accession>A0ABR4BA18</accession>
<dbReference type="Proteomes" id="UP001590951">
    <property type="component" value="Unassembled WGS sequence"/>
</dbReference>
<keyword evidence="1" id="KW-0472">Membrane</keyword>
<keyword evidence="3" id="KW-1185">Reference proteome</keyword>
<sequence>MDRYHQWFDILWDALALAFYVFVAFIIIVGRIIIAAFVLLQFAFLFGATYHYWVYVRPEKRRRRFMVEMRMKAGAALDMENQPCLKDGGLEEAMRKEYVTLFWDVA</sequence>
<dbReference type="EMBL" id="JBHFEH010000014">
    <property type="protein sequence ID" value="KAL2054665.1"/>
    <property type="molecule type" value="Genomic_DNA"/>
</dbReference>
<feature type="transmembrane region" description="Helical" evidence="1">
    <location>
        <begin position="34"/>
        <end position="56"/>
    </location>
</feature>
<evidence type="ECO:0000256" key="1">
    <source>
        <dbReference type="SAM" id="Phobius"/>
    </source>
</evidence>
<evidence type="ECO:0000313" key="2">
    <source>
        <dbReference type="EMBL" id="KAL2054665.1"/>
    </source>
</evidence>
<keyword evidence="1" id="KW-0812">Transmembrane</keyword>